<sequence length="152" mass="16904">MKIDIPDALPNWIREHIELYLRDPEKAHLWDSSLGGGKGLLHTLLLITRGKKSGELRPLPLIYGEDNGNYIVIASKGGAPEHPAWYTNLQANPECEIRVGSKQMTALARTASGEERERLWAKMSAIYAPYNDYQKAAGDRVIPVVVLEPTEG</sequence>
<accession>A0A7W4W2T5</accession>
<dbReference type="InterPro" id="IPR004378">
    <property type="entry name" value="F420H2_quin_Rdtase"/>
</dbReference>
<comment type="caution">
    <text evidence="3">The sequence shown here is derived from an EMBL/GenBank/DDBJ whole genome shotgun (WGS) entry which is preliminary data.</text>
</comment>
<keyword evidence="4" id="KW-1185">Reference proteome</keyword>
<dbReference type="NCBIfam" id="TIGR00026">
    <property type="entry name" value="hi_GC_TIGR00026"/>
    <property type="match status" value="1"/>
</dbReference>
<dbReference type="EMBL" id="JACHWY010000001">
    <property type="protein sequence ID" value="MBB3045852.1"/>
    <property type="molecule type" value="Genomic_DNA"/>
</dbReference>
<dbReference type="GO" id="GO:0070967">
    <property type="term" value="F:coenzyme F420 binding"/>
    <property type="evidence" value="ECO:0007669"/>
    <property type="project" value="TreeGrafter"/>
</dbReference>
<evidence type="ECO:0000256" key="2">
    <source>
        <dbReference type="ARBA" id="ARBA00049106"/>
    </source>
</evidence>
<dbReference type="PANTHER" id="PTHR39428:SF3">
    <property type="entry name" value="DEAZAFLAVIN-DEPENDENT NITROREDUCTASE"/>
    <property type="match status" value="1"/>
</dbReference>
<evidence type="ECO:0000313" key="4">
    <source>
        <dbReference type="Proteomes" id="UP000537130"/>
    </source>
</evidence>
<organism evidence="3 4">
    <name type="scientific">Litorivivens lipolytica</name>
    <dbReference type="NCBI Taxonomy" id="1524264"/>
    <lineage>
        <taxon>Bacteria</taxon>
        <taxon>Pseudomonadati</taxon>
        <taxon>Pseudomonadota</taxon>
        <taxon>Gammaproteobacteria</taxon>
        <taxon>Litorivivens</taxon>
    </lineage>
</organism>
<dbReference type="PANTHER" id="PTHR39428">
    <property type="entry name" value="F420H(2)-DEPENDENT QUINONE REDUCTASE RV1261C"/>
    <property type="match status" value="1"/>
</dbReference>
<evidence type="ECO:0000313" key="3">
    <source>
        <dbReference type="EMBL" id="MBB3045852.1"/>
    </source>
</evidence>
<dbReference type="InterPro" id="IPR012349">
    <property type="entry name" value="Split_barrel_FMN-bd"/>
</dbReference>
<dbReference type="AlphaFoldDB" id="A0A7W4W2T5"/>
<comment type="catalytic activity">
    <reaction evidence="2">
        <text>oxidized coenzyme F420-(gamma-L-Glu)(n) + a quinol + H(+) = reduced coenzyme F420-(gamma-L-Glu)(n) + a quinone</text>
        <dbReference type="Rhea" id="RHEA:39663"/>
        <dbReference type="Rhea" id="RHEA-COMP:12939"/>
        <dbReference type="Rhea" id="RHEA-COMP:14378"/>
        <dbReference type="ChEBI" id="CHEBI:15378"/>
        <dbReference type="ChEBI" id="CHEBI:24646"/>
        <dbReference type="ChEBI" id="CHEBI:132124"/>
        <dbReference type="ChEBI" id="CHEBI:133980"/>
        <dbReference type="ChEBI" id="CHEBI:139511"/>
    </reaction>
</comment>
<dbReference type="GO" id="GO:0016491">
    <property type="term" value="F:oxidoreductase activity"/>
    <property type="evidence" value="ECO:0007669"/>
    <property type="project" value="InterPro"/>
</dbReference>
<gene>
    <name evidence="3" type="ORF">FHR99_000088</name>
</gene>
<dbReference type="Gene3D" id="2.30.110.10">
    <property type="entry name" value="Electron Transport, Fmn-binding Protein, Chain A"/>
    <property type="match status" value="1"/>
</dbReference>
<comment type="similarity">
    <text evidence="1">Belongs to the F420H(2)-dependent quinone reductase family.</text>
</comment>
<dbReference type="GO" id="GO:0005886">
    <property type="term" value="C:plasma membrane"/>
    <property type="evidence" value="ECO:0007669"/>
    <property type="project" value="TreeGrafter"/>
</dbReference>
<name>A0A7W4W2T5_9GAMM</name>
<dbReference type="RefSeq" id="WP_183408574.1">
    <property type="nucleotide sequence ID" value="NZ_JACHWY010000001.1"/>
</dbReference>
<dbReference type="Pfam" id="PF04075">
    <property type="entry name" value="F420H2_quin_red"/>
    <property type="match status" value="1"/>
</dbReference>
<reference evidence="3 4" key="1">
    <citation type="submission" date="2020-08" db="EMBL/GenBank/DDBJ databases">
        <title>Genomic Encyclopedia of Type Strains, Phase III (KMG-III): the genomes of soil and plant-associated and newly described type strains.</title>
        <authorList>
            <person name="Whitman W."/>
        </authorList>
    </citation>
    <scope>NUCLEOTIDE SEQUENCE [LARGE SCALE GENOMIC DNA]</scope>
    <source>
        <strain evidence="3 4">CECT 8654</strain>
    </source>
</reference>
<proteinExistence type="inferred from homology"/>
<dbReference type="Proteomes" id="UP000537130">
    <property type="component" value="Unassembled WGS sequence"/>
</dbReference>
<evidence type="ECO:0000256" key="1">
    <source>
        <dbReference type="ARBA" id="ARBA00008710"/>
    </source>
</evidence>
<protein>
    <submittedName>
        <fullName evidence="3">Deazaflavin-dependent oxidoreductase (Nitroreductase family)</fullName>
    </submittedName>
</protein>